<dbReference type="Proteomes" id="UP001054857">
    <property type="component" value="Unassembled WGS sequence"/>
</dbReference>
<dbReference type="InterPro" id="IPR004333">
    <property type="entry name" value="SBP_dom"/>
</dbReference>
<evidence type="ECO:0000256" key="4">
    <source>
        <dbReference type="SAM" id="MobiDB-lite"/>
    </source>
</evidence>
<evidence type="ECO:0000256" key="2">
    <source>
        <dbReference type="ARBA" id="ARBA00022771"/>
    </source>
</evidence>
<dbReference type="InterPro" id="IPR036893">
    <property type="entry name" value="SBP_sf"/>
</dbReference>
<evidence type="ECO:0000259" key="5">
    <source>
        <dbReference type="PROSITE" id="PS51141"/>
    </source>
</evidence>
<feature type="domain" description="SBP-type" evidence="5">
    <location>
        <begin position="216"/>
        <end position="293"/>
    </location>
</feature>
<proteinExistence type="predicted"/>
<dbReference type="PANTHER" id="PTHR31251">
    <property type="entry name" value="SQUAMOSA PROMOTER-BINDING-LIKE PROTEIN 4"/>
    <property type="match status" value="1"/>
</dbReference>
<sequence>MQSAEDAAAAAAADTVATQNLLAASIASILQNTTAAVPPGPPPSASLGGQGGQGGGDSPTANRTNSSGGNNQAGAQGVGLSPGLIFLPAGLPFPLQLNGPGLQNLAPYLQLLPGLGAGLGAPGDANVPYGLPPLGLDGQAFNLAALLAGGGLDVDGQGADLSLLDPSRKPGGVGNKRAADGSVGAPYAKRERSEEGRAREGLRDARQSIPNLPHLKGKCHVESCSADLTGLSSYYQRYRTCELHLKAPYIMKDGVQQRFCQQCGRFHELHEFDGNKRSCRSRLQSHNIRRRKRTEEQLAIQAASESQVGQAGGTPLALPPPPLAPLGQMPLQPHGLLGGQPNLTELLSQAGLESLLSSLGGAAVQDPSKQPKQDDALAALLSSLSGLPQPDPTAGLLALTAGTDNLAPPLLDSLLKSAAASAIPGPGAGDLPGADALQQQLALALAGAPAAAAAIVGEQPGPSVLDPSALASHVAELHAAAGLHHPGAHVEHVKPEGPVMHVGPGEGRQPDGGQQMGPDGEVH</sequence>
<dbReference type="Gene3D" id="4.10.1100.10">
    <property type="entry name" value="Transcription factor, SBP-box domain"/>
    <property type="match status" value="1"/>
</dbReference>
<accession>A0AAD3DM60</accession>
<feature type="region of interest" description="Disordered" evidence="4">
    <location>
        <begin position="300"/>
        <end position="342"/>
    </location>
</feature>
<gene>
    <name evidence="6" type="ORF">Agub_g5309</name>
</gene>
<dbReference type="PANTHER" id="PTHR31251:SF169">
    <property type="entry name" value="SQUAMOSA PROMOTER-BINDING-LIKE PROTEIN 8"/>
    <property type="match status" value="1"/>
</dbReference>
<evidence type="ECO:0000256" key="3">
    <source>
        <dbReference type="ARBA" id="ARBA00022833"/>
    </source>
</evidence>
<feature type="compositionally biased region" description="Gly residues" evidence="4">
    <location>
        <begin position="48"/>
        <end position="57"/>
    </location>
</feature>
<dbReference type="GO" id="GO:0003677">
    <property type="term" value="F:DNA binding"/>
    <property type="evidence" value="ECO:0007669"/>
    <property type="project" value="InterPro"/>
</dbReference>
<feature type="compositionally biased region" description="Low complexity" evidence="4">
    <location>
        <begin position="65"/>
        <end position="74"/>
    </location>
</feature>
<evidence type="ECO:0000313" key="6">
    <source>
        <dbReference type="EMBL" id="GFR44143.1"/>
    </source>
</evidence>
<dbReference type="InterPro" id="IPR044817">
    <property type="entry name" value="SBP-like"/>
</dbReference>
<feature type="compositionally biased region" description="Basic and acidic residues" evidence="4">
    <location>
        <begin position="188"/>
        <end position="202"/>
    </location>
</feature>
<dbReference type="Pfam" id="PF03110">
    <property type="entry name" value="SBP"/>
    <property type="match status" value="1"/>
</dbReference>
<protein>
    <recommendedName>
        <fullName evidence="5">SBP-type domain-containing protein</fullName>
    </recommendedName>
</protein>
<name>A0AAD3DM60_9CHLO</name>
<feature type="compositionally biased region" description="Low complexity" evidence="4">
    <location>
        <begin position="511"/>
        <end position="523"/>
    </location>
</feature>
<dbReference type="GO" id="GO:0005634">
    <property type="term" value="C:nucleus"/>
    <property type="evidence" value="ECO:0007669"/>
    <property type="project" value="InterPro"/>
</dbReference>
<dbReference type="GO" id="GO:0008270">
    <property type="term" value="F:zinc ion binding"/>
    <property type="evidence" value="ECO:0007669"/>
    <property type="project" value="UniProtKB-KW"/>
</dbReference>
<evidence type="ECO:0000313" key="7">
    <source>
        <dbReference type="Proteomes" id="UP001054857"/>
    </source>
</evidence>
<keyword evidence="7" id="KW-1185">Reference proteome</keyword>
<organism evidence="6 7">
    <name type="scientific">Astrephomene gubernaculifera</name>
    <dbReference type="NCBI Taxonomy" id="47775"/>
    <lineage>
        <taxon>Eukaryota</taxon>
        <taxon>Viridiplantae</taxon>
        <taxon>Chlorophyta</taxon>
        <taxon>core chlorophytes</taxon>
        <taxon>Chlorophyceae</taxon>
        <taxon>CS clade</taxon>
        <taxon>Chlamydomonadales</taxon>
        <taxon>Astrephomenaceae</taxon>
        <taxon>Astrephomene</taxon>
    </lineage>
</organism>
<evidence type="ECO:0000256" key="1">
    <source>
        <dbReference type="ARBA" id="ARBA00022723"/>
    </source>
</evidence>
<feature type="region of interest" description="Disordered" evidence="4">
    <location>
        <begin position="165"/>
        <end position="202"/>
    </location>
</feature>
<keyword evidence="2" id="KW-0863">Zinc-finger</keyword>
<keyword evidence="3" id="KW-0862">Zinc</keyword>
<keyword evidence="1" id="KW-0479">Metal-binding</keyword>
<comment type="caution">
    <text evidence="6">The sequence shown here is derived from an EMBL/GenBank/DDBJ whole genome shotgun (WGS) entry which is preliminary data.</text>
</comment>
<dbReference type="AlphaFoldDB" id="A0AAD3DM60"/>
<dbReference type="EMBL" id="BMAR01000007">
    <property type="protein sequence ID" value="GFR44143.1"/>
    <property type="molecule type" value="Genomic_DNA"/>
</dbReference>
<feature type="region of interest" description="Disordered" evidence="4">
    <location>
        <begin position="483"/>
        <end position="523"/>
    </location>
</feature>
<dbReference type="PROSITE" id="PS51141">
    <property type="entry name" value="ZF_SBP"/>
    <property type="match status" value="1"/>
</dbReference>
<reference evidence="6 7" key="1">
    <citation type="journal article" date="2021" name="Sci. Rep.">
        <title>Genome sequencing of the multicellular alga Astrephomene provides insights into convergent evolution of germ-soma differentiation.</title>
        <authorList>
            <person name="Yamashita S."/>
            <person name="Yamamoto K."/>
            <person name="Matsuzaki R."/>
            <person name="Suzuki S."/>
            <person name="Yamaguchi H."/>
            <person name="Hirooka S."/>
            <person name="Minakuchi Y."/>
            <person name="Miyagishima S."/>
            <person name="Kawachi M."/>
            <person name="Toyoda A."/>
            <person name="Nozaki H."/>
        </authorList>
    </citation>
    <scope>NUCLEOTIDE SEQUENCE [LARGE SCALE GENOMIC DNA]</scope>
    <source>
        <strain evidence="6 7">NIES-4017</strain>
    </source>
</reference>
<dbReference type="SUPFAM" id="SSF103612">
    <property type="entry name" value="SBT domain"/>
    <property type="match status" value="1"/>
</dbReference>
<feature type="region of interest" description="Disordered" evidence="4">
    <location>
        <begin position="34"/>
        <end position="74"/>
    </location>
</feature>